<name>A0AAD6GDQ0_9EURO</name>
<sequence>MENYADCLHPPDLTSIVERDAAQPTKGELDEALVRSRKYWFHLASLAHAQRDHGLAPDDINPRHALHRVPKFQARPKKILDYVSESSSKFDRWVEASSTWKVSGANCDGLVKELSRWARLQLGVGCSLPLKLDGEVFSSWNGTTEEKSTGFNYLGILTLGWCYVLSARLLELRGEGVCMRYTETKTEYNSDILAENSSSHLLDIGKVDEDVACWWSVILAPGEGWEAFVTRKPEESLAPWCVERICETSFSITYTTLTPSSTSSPLSSKRAFEALAEFSLLHELGSQFPIALAAALTFPLYRVYALNPRLPLPSASCGKKSTSPIGDLPQMWLDLFEDLPYYMTLSCDPELMMATFCGSFWEPGVPCNMVSPWLHPALKEVIAGESAQDQEILALMCAIRRPSISALWLGAAIGGLGPWILRNIKGGHSPMTPNGFAWTGSLQSFMDITGSGPYNCETPEYIQRQDAWRLLHLPTTENDDLHFDIRPLGGPWAPCGISPIKNCALRGRSHLECSRHEYQYDHWSWELEDGVVVKDYGFSRDLPPSNPKSLCATPGLELPMSFEEKEFDVAQEASKTASWQIFHYFFRQRGGSTA</sequence>
<protein>
    <submittedName>
        <fullName evidence="1">Uncharacterized protein</fullName>
    </submittedName>
</protein>
<reference evidence="1 2" key="1">
    <citation type="journal article" date="2023" name="IMA Fungus">
        <title>Comparative genomic study of the Penicillium genus elucidates a diverse pangenome and 15 lateral gene transfer events.</title>
        <authorList>
            <person name="Petersen C."/>
            <person name="Sorensen T."/>
            <person name="Nielsen M.R."/>
            <person name="Sondergaard T.E."/>
            <person name="Sorensen J.L."/>
            <person name="Fitzpatrick D.A."/>
            <person name="Frisvad J.C."/>
            <person name="Nielsen K.L."/>
        </authorList>
    </citation>
    <scope>NUCLEOTIDE SEQUENCE [LARGE SCALE GENOMIC DNA]</scope>
    <source>
        <strain evidence="1 2">IBT 35679</strain>
    </source>
</reference>
<proteinExistence type="predicted"/>
<organism evidence="1 2">
    <name type="scientific">Penicillium frequentans</name>
    <dbReference type="NCBI Taxonomy" id="3151616"/>
    <lineage>
        <taxon>Eukaryota</taxon>
        <taxon>Fungi</taxon>
        <taxon>Dikarya</taxon>
        <taxon>Ascomycota</taxon>
        <taxon>Pezizomycotina</taxon>
        <taxon>Eurotiomycetes</taxon>
        <taxon>Eurotiomycetidae</taxon>
        <taxon>Eurotiales</taxon>
        <taxon>Aspergillaceae</taxon>
        <taxon>Penicillium</taxon>
    </lineage>
</organism>
<evidence type="ECO:0000313" key="2">
    <source>
        <dbReference type="Proteomes" id="UP001220324"/>
    </source>
</evidence>
<dbReference type="EMBL" id="JAQIZZ010000007">
    <property type="protein sequence ID" value="KAJ5533178.1"/>
    <property type="molecule type" value="Genomic_DNA"/>
</dbReference>
<keyword evidence="2" id="KW-1185">Reference proteome</keyword>
<dbReference type="Proteomes" id="UP001220324">
    <property type="component" value="Unassembled WGS sequence"/>
</dbReference>
<comment type="caution">
    <text evidence="1">The sequence shown here is derived from an EMBL/GenBank/DDBJ whole genome shotgun (WGS) entry which is preliminary data.</text>
</comment>
<dbReference type="AlphaFoldDB" id="A0AAD6GDQ0"/>
<gene>
    <name evidence="1" type="ORF">N7494_009730</name>
</gene>
<evidence type="ECO:0000313" key="1">
    <source>
        <dbReference type="EMBL" id="KAJ5533178.1"/>
    </source>
</evidence>
<accession>A0AAD6GDQ0</accession>